<protein>
    <submittedName>
        <fullName evidence="1">Uncharacterized protein</fullName>
    </submittedName>
</protein>
<evidence type="ECO:0000313" key="2">
    <source>
        <dbReference type="Proteomes" id="UP000295192"/>
    </source>
</evidence>
<reference evidence="1 2" key="1">
    <citation type="journal article" date="2019" name="J. Hered.">
        <title>An Improved Genome Assembly for Drosophila navojoa, the Basal Species in the mojavensis Cluster.</title>
        <authorList>
            <person name="Vanderlinde T."/>
            <person name="Dupim E.G."/>
            <person name="Nazario-Yepiz N.O."/>
            <person name="Carvalho A.B."/>
        </authorList>
    </citation>
    <scope>NUCLEOTIDE SEQUENCE [LARGE SCALE GENOMIC DNA]</scope>
    <source>
        <strain evidence="1">Navoj_Jal97</strain>
        <tissue evidence="1">Whole organism</tissue>
    </source>
</reference>
<organism evidence="1 2">
    <name type="scientific">Drosophila navojoa</name>
    <name type="common">Fruit fly</name>
    <dbReference type="NCBI Taxonomy" id="7232"/>
    <lineage>
        <taxon>Eukaryota</taxon>
        <taxon>Metazoa</taxon>
        <taxon>Ecdysozoa</taxon>
        <taxon>Arthropoda</taxon>
        <taxon>Hexapoda</taxon>
        <taxon>Insecta</taxon>
        <taxon>Pterygota</taxon>
        <taxon>Neoptera</taxon>
        <taxon>Endopterygota</taxon>
        <taxon>Diptera</taxon>
        <taxon>Brachycera</taxon>
        <taxon>Muscomorpha</taxon>
        <taxon>Ephydroidea</taxon>
        <taxon>Drosophilidae</taxon>
        <taxon>Drosophila</taxon>
    </lineage>
</organism>
<name>A0A484BCF5_DRONA</name>
<sequence>MQLESHYDSAQQLSTHCTQHVSERDKGKGLWVMLGFTVQARSTRSATAQRCRATPCAAWKWLMQSSK</sequence>
<accession>A0A484BCF5</accession>
<dbReference type="EMBL" id="LSRL02000077">
    <property type="protein sequence ID" value="TDG45465.1"/>
    <property type="molecule type" value="Genomic_DNA"/>
</dbReference>
<keyword evidence="2" id="KW-1185">Reference proteome</keyword>
<gene>
    <name evidence="1" type="ORF">AWZ03_008088</name>
</gene>
<proteinExistence type="predicted"/>
<evidence type="ECO:0000313" key="1">
    <source>
        <dbReference type="EMBL" id="TDG45465.1"/>
    </source>
</evidence>
<dbReference type="Proteomes" id="UP000295192">
    <property type="component" value="Unassembled WGS sequence"/>
</dbReference>
<comment type="caution">
    <text evidence="1">The sequence shown here is derived from an EMBL/GenBank/DDBJ whole genome shotgun (WGS) entry which is preliminary data.</text>
</comment>
<dbReference type="AlphaFoldDB" id="A0A484BCF5"/>